<protein>
    <submittedName>
        <fullName evidence="1">Uncharacterized protein</fullName>
    </submittedName>
</protein>
<dbReference type="STRING" id="407022.SAMN05661044_03080"/>
<proteinExistence type="predicted"/>
<dbReference type="Proteomes" id="UP000199421">
    <property type="component" value="Unassembled WGS sequence"/>
</dbReference>
<evidence type="ECO:0000313" key="2">
    <source>
        <dbReference type="Proteomes" id="UP000199421"/>
    </source>
</evidence>
<gene>
    <name evidence="1" type="ORF">SAMN05661044_03080</name>
</gene>
<reference evidence="2" key="1">
    <citation type="submission" date="2016-10" db="EMBL/GenBank/DDBJ databases">
        <authorList>
            <person name="Varghese N."/>
            <person name="Submissions S."/>
        </authorList>
    </citation>
    <scope>NUCLEOTIDE SEQUENCE [LARGE SCALE GENOMIC DNA]</scope>
    <source>
        <strain evidence="2">DSM 18733</strain>
    </source>
</reference>
<accession>A0A1H7S5Z9</accession>
<dbReference type="AlphaFoldDB" id="A0A1H7S5Z9"/>
<organism evidence="1 2">
    <name type="scientific">Olivibacter domesticus</name>
    <name type="common">Pseudosphingobacterium domesticum</name>
    <dbReference type="NCBI Taxonomy" id="407022"/>
    <lineage>
        <taxon>Bacteria</taxon>
        <taxon>Pseudomonadati</taxon>
        <taxon>Bacteroidota</taxon>
        <taxon>Sphingobacteriia</taxon>
        <taxon>Sphingobacteriales</taxon>
        <taxon>Sphingobacteriaceae</taxon>
        <taxon>Olivibacter</taxon>
    </lineage>
</organism>
<dbReference type="EMBL" id="FOAF01000003">
    <property type="protein sequence ID" value="SEL67788.1"/>
    <property type="molecule type" value="Genomic_DNA"/>
</dbReference>
<keyword evidence="2" id="KW-1185">Reference proteome</keyword>
<sequence length="39" mass="4697">MRFFIKTTIKLKYIKDVFLSFIYFLKFLLSDDDNNITSG</sequence>
<name>A0A1H7S5Z9_OLID1</name>
<evidence type="ECO:0000313" key="1">
    <source>
        <dbReference type="EMBL" id="SEL67788.1"/>
    </source>
</evidence>